<sequence>MSQESWVCGSFFLTAWYLLDLLILKERAAEELEVLLRHITVSKIVNDTVEGMINCKVDRKLLIYCFSVSTTLCGSVMAGGWSIEALFSLEEATVSSVNNMS</sequence>
<feature type="transmembrane region" description="Helical" evidence="1">
    <location>
        <begin position="61"/>
        <end position="83"/>
    </location>
</feature>
<dbReference type="AlphaFoldDB" id="A0A9J6AVL1"/>
<organism evidence="3 4">
    <name type="scientific">Solanum commersonii</name>
    <name type="common">Commerson's wild potato</name>
    <name type="synonym">Commerson's nightshade</name>
    <dbReference type="NCBI Taxonomy" id="4109"/>
    <lineage>
        <taxon>Eukaryota</taxon>
        <taxon>Viridiplantae</taxon>
        <taxon>Streptophyta</taxon>
        <taxon>Embryophyta</taxon>
        <taxon>Tracheophyta</taxon>
        <taxon>Spermatophyta</taxon>
        <taxon>Magnoliopsida</taxon>
        <taxon>eudicotyledons</taxon>
        <taxon>Gunneridae</taxon>
        <taxon>Pentapetalae</taxon>
        <taxon>asterids</taxon>
        <taxon>lamiids</taxon>
        <taxon>Solanales</taxon>
        <taxon>Solanaceae</taxon>
        <taxon>Solanoideae</taxon>
        <taxon>Solaneae</taxon>
        <taxon>Solanum</taxon>
    </lineage>
</organism>
<name>A0A9J6AVL1_SOLCO</name>
<evidence type="ECO:0000313" key="3">
    <source>
        <dbReference type="EMBL" id="KAG5628167.1"/>
    </source>
</evidence>
<keyword evidence="1" id="KW-0812">Transmembrane</keyword>
<feature type="signal peptide" evidence="2">
    <location>
        <begin position="1"/>
        <end position="29"/>
    </location>
</feature>
<dbReference type="Proteomes" id="UP000824120">
    <property type="component" value="Chromosome 2"/>
</dbReference>
<gene>
    <name evidence="3" type="ORF">H5410_013385</name>
</gene>
<keyword evidence="1" id="KW-0472">Membrane</keyword>
<feature type="chain" id="PRO_5039939851" evidence="2">
    <location>
        <begin position="30"/>
        <end position="101"/>
    </location>
</feature>
<keyword evidence="4" id="KW-1185">Reference proteome</keyword>
<reference evidence="3 4" key="1">
    <citation type="submission" date="2020-09" db="EMBL/GenBank/DDBJ databases">
        <title>De no assembly of potato wild relative species, Solanum commersonii.</title>
        <authorList>
            <person name="Cho K."/>
        </authorList>
    </citation>
    <scope>NUCLEOTIDE SEQUENCE [LARGE SCALE GENOMIC DNA]</scope>
    <source>
        <strain evidence="3">LZ3.2</strain>
        <tissue evidence="3">Leaf</tissue>
    </source>
</reference>
<dbReference type="EMBL" id="JACXVP010000002">
    <property type="protein sequence ID" value="KAG5628167.1"/>
    <property type="molecule type" value="Genomic_DNA"/>
</dbReference>
<keyword evidence="2" id="KW-0732">Signal</keyword>
<accession>A0A9J6AVL1</accession>
<evidence type="ECO:0000313" key="4">
    <source>
        <dbReference type="Proteomes" id="UP000824120"/>
    </source>
</evidence>
<protein>
    <submittedName>
        <fullName evidence="3">Uncharacterized protein</fullName>
    </submittedName>
</protein>
<evidence type="ECO:0000256" key="1">
    <source>
        <dbReference type="SAM" id="Phobius"/>
    </source>
</evidence>
<evidence type="ECO:0000256" key="2">
    <source>
        <dbReference type="SAM" id="SignalP"/>
    </source>
</evidence>
<keyword evidence="1" id="KW-1133">Transmembrane helix</keyword>
<comment type="caution">
    <text evidence="3">The sequence shown here is derived from an EMBL/GenBank/DDBJ whole genome shotgun (WGS) entry which is preliminary data.</text>
</comment>
<proteinExistence type="predicted"/>